<dbReference type="STRING" id="380248.SAMN05216251_1483"/>
<keyword evidence="4" id="KW-1185">Reference proteome</keyword>
<dbReference type="PANTHER" id="PTHR35526:SF3">
    <property type="entry name" value="ANTI-SIGMA-F FACTOR RSBW"/>
    <property type="match status" value="1"/>
</dbReference>
<dbReference type="InterPro" id="IPR036890">
    <property type="entry name" value="HATPase_C_sf"/>
</dbReference>
<dbReference type="GO" id="GO:0004674">
    <property type="term" value="F:protein serine/threonine kinase activity"/>
    <property type="evidence" value="ECO:0007669"/>
    <property type="project" value="UniProtKB-KW"/>
</dbReference>
<dbReference type="SUPFAM" id="SSF55874">
    <property type="entry name" value="ATPase domain of HSP90 chaperone/DNA topoisomerase II/histidine kinase"/>
    <property type="match status" value="1"/>
</dbReference>
<dbReference type="Pfam" id="PF13581">
    <property type="entry name" value="HATPase_c_2"/>
    <property type="match status" value="1"/>
</dbReference>
<dbReference type="AlphaFoldDB" id="A0A1I2N2D5"/>
<proteinExistence type="predicted"/>
<reference evidence="4" key="1">
    <citation type="submission" date="2016-10" db="EMBL/GenBank/DDBJ databases">
        <authorList>
            <person name="Varghese N."/>
            <person name="Submissions S."/>
        </authorList>
    </citation>
    <scope>NUCLEOTIDE SEQUENCE [LARGE SCALE GENOMIC DNA]</scope>
    <source>
        <strain evidence="4">CGMCC 4.3510</strain>
    </source>
</reference>
<gene>
    <name evidence="3" type="ORF">SAMN05216251_1483</name>
</gene>
<feature type="domain" description="Histidine kinase/HSP90-like ATPase" evidence="2">
    <location>
        <begin position="14"/>
        <end position="122"/>
    </location>
</feature>
<dbReference type="EMBL" id="FONG01000048">
    <property type="protein sequence ID" value="SFF95696.1"/>
    <property type="molecule type" value="Genomic_DNA"/>
</dbReference>
<keyword evidence="3" id="KW-0418">Kinase</keyword>
<sequence length="132" mass="13568">MRVSESFPGTGGAIAAARQVTGNFLRTTGARGAAVTDATVRDAMLVVSELVTNAVKHTDGPCGIELRIIGDAMAIAVWDTSPQPPLPREPDPARIGQHGMEIVSVLCGGFSVAQLPSGKQITANLPLNPPAA</sequence>
<dbReference type="InterPro" id="IPR003594">
    <property type="entry name" value="HATPase_dom"/>
</dbReference>
<evidence type="ECO:0000259" key="2">
    <source>
        <dbReference type="Pfam" id="PF13581"/>
    </source>
</evidence>
<dbReference type="Proteomes" id="UP000199323">
    <property type="component" value="Unassembled WGS sequence"/>
</dbReference>
<evidence type="ECO:0000256" key="1">
    <source>
        <dbReference type="ARBA" id="ARBA00022527"/>
    </source>
</evidence>
<protein>
    <submittedName>
        <fullName evidence="3">Histidine kinase-like ATPase domain-containing protein</fullName>
    </submittedName>
</protein>
<keyword evidence="3" id="KW-0808">Transferase</keyword>
<accession>A0A1I2N2D5</accession>
<evidence type="ECO:0000313" key="3">
    <source>
        <dbReference type="EMBL" id="SFF95696.1"/>
    </source>
</evidence>
<evidence type="ECO:0000313" key="4">
    <source>
        <dbReference type="Proteomes" id="UP000199323"/>
    </source>
</evidence>
<dbReference type="Gene3D" id="3.30.565.10">
    <property type="entry name" value="Histidine kinase-like ATPase, C-terminal domain"/>
    <property type="match status" value="1"/>
</dbReference>
<name>A0A1I2N2D5_9ACTN</name>
<dbReference type="PANTHER" id="PTHR35526">
    <property type="entry name" value="ANTI-SIGMA-F FACTOR RSBW-RELATED"/>
    <property type="match status" value="1"/>
</dbReference>
<organism evidence="3 4">
    <name type="scientific">Actinacidiphila alni</name>
    <dbReference type="NCBI Taxonomy" id="380248"/>
    <lineage>
        <taxon>Bacteria</taxon>
        <taxon>Bacillati</taxon>
        <taxon>Actinomycetota</taxon>
        <taxon>Actinomycetes</taxon>
        <taxon>Kitasatosporales</taxon>
        <taxon>Streptomycetaceae</taxon>
        <taxon>Actinacidiphila</taxon>
    </lineage>
</organism>
<dbReference type="CDD" id="cd16936">
    <property type="entry name" value="HATPase_RsbW-like"/>
    <property type="match status" value="1"/>
</dbReference>
<dbReference type="InterPro" id="IPR050267">
    <property type="entry name" value="Anti-sigma-factor_SerPK"/>
</dbReference>
<keyword evidence="1" id="KW-0723">Serine/threonine-protein kinase</keyword>